<protein>
    <submittedName>
        <fullName evidence="1">HAD family hydrolase</fullName>
    </submittedName>
</protein>
<dbReference type="RefSeq" id="WP_117487548.1">
    <property type="nucleotide sequence ID" value="NZ_QVIG01000001.1"/>
</dbReference>
<dbReference type="EMBL" id="QVIG01000001">
    <property type="protein sequence ID" value="RGD59322.1"/>
    <property type="molecule type" value="Genomic_DNA"/>
</dbReference>
<keyword evidence="1" id="KW-0378">Hydrolase</keyword>
<dbReference type="Gene3D" id="3.40.50.1000">
    <property type="entry name" value="HAD superfamily/HAD-like"/>
    <property type="match status" value="1"/>
</dbReference>
<keyword evidence="2" id="KW-1185">Reference proteome</keyword>
<proteinExistence type="predicted"/>
<sequence>MAEVAEVAFDAVLCDVDGVIRFFDGNRVAALERAAGLAEGSTAEVGFAPENDLPLLLGRIGKAQWVDSIARGLAGRVTDAQARALAQAFADSPFRADEAVVGLLRRAREHCRVVLVTNATAWLDEDLALLGLTDLADEVVNSSRVGSAKPDRRIYEIAAERAGAASERCLFVDDRQENVDAAVALGMTGVRYRGPEDLRWALAAVLDGRGVSG</sequence>
<dbReference type="PANTHER" id="PTHR43611">
    <property type="entry name" value="ALPHA-D-GLUCOSE 1-PHOSPHATE PHOSPHATASE"/>
    <property type="match status" value="1"/>
</dbReference>
<dbReference type="SUPFAM" id="SSF56784">
    <property type="entry name" value="HAD-like"/>
    <property type="match status" value="1"/>
</dbReference>
<evidence type="ECO:0000313" key="1">
    <source>
        <dbReference type="EMBL" id="RGD59322.1"/>
    </source>
</evidence>
<accession>A0A372ZV71</accession>
<dbReference type="PANTHER" id="PTHR43611:SF3">
    <property type="entry name" value="FLAVIN MONONUCLEOTIDE HYDROLASE 1, CHLOROPLATIC"/>
    <property type="match status" value="1"/>
</dbReference>
<dbReference type="PRINTS" id="PR00413">
    <property type="entry name" value="HADHALOGNASE"/>
</dbReference>
<name>A0A372ZV71_9ACTN</name>
<evidence type="ECO:0000313" key="2">
    <source>
        <dbReference type="Proteomes" id="UP000263377"/>
    </source>
</evidence>
<dbReference type="Pfam" id="PF00702">
    <property type="entry name" value="Hydrolase"/>
    <property type="match status" value="1"/>
</dbReference>
<reference evidence="1 2" key="1">
    <citation type="submission" date="2018-08" db="EMBL/GenBank/DDBJ databases">
        <title>Diversity &amp; Physiological Properties of Lignin-Decomposing Actinobacteria from Soil.</title>
        <authorList>
            <person name="Roh S.G."/>
            <person name="Kim S.B."/>
        </authorList>
    </citation>
    <scope>NUCLEOTIDE SEQUENCE [LARGE SCALE GENOMIC DNA]</scope>
    <source>
        <strain evidence="1 2">MMS17-GH009</strain>
    </source>
</reference>
<organism evidence="1 2">
    <name type="scientific">Kitasatospora xanthocidica</name>
    <dbReference type="NCBI Taxonomy" id="83382"/>
    <lineage>
        <taxon>Bacteria</taxon>
        <taxon>Bacillati</taxon>
        <taxon>Actinomycetota</taxon>
        <taxon>Actinomycetes</taxon>
        <taxon>Kitasatosporales</taxon>
        <taxon>Streptomycetaceae</taxon>
        <taxon>Kitasatospora</taxon>
    </lineage>
</organism>
<dbReference type="InterPro" id="IPR036412">
    <property type="entry name" value="HAD-like_sf"/>
</dbReference>
<dbReference type="GO" id="GO:0016787">
    <property type="term" value="F:hydrolase activity"/>
    <property type="evidence" value="ECO:0007669"/>
    <property type="project" value="UniProtKB-KW"/>
</dbReference>
<comment type="caution">
    <text evidence="1">The sequence shown here is derived from an EMBL/GenBank/DDBJ whole genome shotgun (WGS) entry which is preliminary data.</text>
</comment>
<dbReference type="InterPro" id="IPR023214">
    <property type="entry name" value="HAD_sf"/>
</dbReference>
<dbReference type="AlphaFoldDB" id="A0A372ZV71"/>
<gene>
    <name evidence="1" type="ORF">DR950_17395</name>
</gene>
<dbReference type="InterPro" id="IPR006439">
    <property type="entry name" value="HAD-SF_hydro_IA"/>
</dbReference>
<dbReference type="NCBIfam" id="TIGR01509">
    <property type="entry name" value="HAD-SF-IA-v3"/>
    <property type="match status" value="1"/>
</dbReference>
<dbReference type="Proteomes" id="UP000263377">
    <property type="component" value="Unassembled WGS sequence"/>
</dbReference>